<proteinExistence type="predicted"/>
<dbReference type="RefSeq" id="WP_089912295.1">
    <property type="nucleotide sequence ID" value="NZ_FOFV01000002.1"/>
</dbReference>
<dbReference type="Pfam" id="PF04978">
    <property type="entry name" value="MST"/>
    <property type="match status" value="1"/>
</dbReference>
<protein>
    <recommendedName>
        <fullName evidence="3">DinB superfamily protein</fullName>
    </recommendedName>
</protein>
<dbReference type="InterPro" id="IPR034660">
    <property type="entry name" value="DinB/YfiT-like"/>
</dbReference>
<dbReference type="OrthoDB" id="4548523at2"/>
<organism evidence="1 2">
    <name type="scientific">Lentzea albida</name>
    <dbReference type="NCBI Taxonomy" id="65499"/>
    <lineage>
        <taxon>Bacteria</taxon>
        <taxon>Bacillati</taxon>
        <taxon>Actinomycetota</taxon>
        <taxon>Actinomycetes</taxon>
        <taxon>Pseudonocardiales</taxon>
        <taxon>Pseudonocardiaceae</taxon>
        <taxon>Lentzea</taxon>
    </lineage>
</organism>
<dbReference type="Proteomes" id="UP000199503">
    <property type="component" value="Unassembled WGS sequence"/>
</dbReference>
<dbReference type="STRING" id="65499.SAMN04488000_102663"/>
<dbReference type="AlphaFoldDB" id="A0A1H9FGW4"/>
<evidence type="ECO:0008006" key="3">
    <source>
        <dbReference type="Google" id="ProtNLM"/>
    </source>
</evidence>
<reference evidence="2" key="1">
    <citation type="submission" date="2016-10" db="EMBL/GenBank/DDBJ databases">
        <authorList>
            <person name="Varghese N."/>
            <person name="Submissions S."/>
        </authorList>
    </citation>
    <scope>NUCLEOTIDE SEQUENCE [LARGE SCALE GENOMIC DNA]</scope>
    <source>
        <strain evidence="2">DSM 44437</strain>
    </source>
</reference>
<dbReference type="EMBL" id="FOFV01000002">
    <property type="protein sequence ID" value="SEQ36558.1"/>
    <property type="molecule type" value="Genomic_DNA"/>
</dbReference>
<evidence type="ECO:0000313" key="1">
    <source>
        <dbReference type="EMBL" id="SEQ36558.1"/>
    </source>
</evidence>
<accession>A0A1H9FGW4</accession>
<dbReference type="Gene3D" id="1.20.120.450">
    <property type="entry name" value="dinb family like domain"/>
    <property type="match status" value="1"/>
</dbReference>
<dbReference type="InterPro" id="IPR007061">
    <property type="entry name" value="MST-like"/>
</dbReference>
<evidence type="ECO:0000313" key="2">
    <source>
        <dbReference type="Proteomes" id="UP000199503"/>
    </source>
</evidence>
<name>A0A1H9FGW4_9PSEU</name>
<sequence>MTWTAPEVDITDEPFLGPERPMLEAWLDRHRATFLQNCAGLTGEQLAEASAPPSNLTLLGLIRHLADVERMWFRVRLAGQDVKPRYSAPGTQDGAFEDLDPARAETEYADLVAEMAQARVAAATRDLDDTFVHARWGEMSVRWLYVHLIEEYAQHNGHADLLRERIDGRTNN</sequence>
<dbReference type="SUPFAM" id="SSF109854">
    <property type="entry name" value="DinB/YfiT-like putative metalloenzymes"/>
    <property type="match status" value="1"/>
</dbReference>
<gene>
    <name evidence="1" type="ORF">SAMN04488000_102663</name>
</gene>
<keyword evidence="2" id="KW-1185">Reference proteome</keyword>